<dbReference type="KEGG" id="lcz:LCAZH_0455"/>
<protein>
    <submittedName>
        <fullName evidence="2">Uncharacterized protein</fullName>
    </submittedName>
</protein>
<evidence type="ECO:0000313" key="1">
    <source>
        <dbReference type="EMBL" id="MDR7625378.1"/>
    </source>
</evidence>
<sequence>MLKYSDFLADIDVQIALKTVMVHVMLRWVGIQQNQIDGNALLQKDA</sequence>
<dbReference type="RefSeq" id="WP_003563422.1">
    <property type="nucleotide sequence ID" value="NC_021721.1"/>
</dbReference>
<dbReference type="KEGG" id="lcl:LOCK919_0517"/>
<accession>K6QGS6</accession>
<comment type="caution">
    <text evidence="2">The sequence shown here is derived from an EMBL/GenBank/DDBJ whole genome shotgun (WGS) entry which is preliminary data.</text>
</comment>
<dbReference type="Proteomes" id="UP000237433">
    <property type="component" value="Unassembled WGS sequence"/>
</dbReference>
<dbReference type="Proteomes" id="UP001268544">
    <property type="component" value="Unassembled WGS sequence"/>
</dbReference>
<dbReference type="EMBL" id="LGIY01000012">
    <property type="protein sequence ID" value="POE42911.1"/>
    <property type="molecule type" value="Genomic_DNA"/>
</dbReference>
<accession>K6SC12</accession>
<evidence type="ECO:0000313" key="4">
    <source>
        <dbReference type="Proteomes" id="UP001268544"/>
    </source>
</evidence>
<proteinExistence type="predicted"/>
<reference evidence="1" key="3">
    <citation type="submission" date="2024-03" db="EMBL/GenBank/DDBJ databases">
        <title>Lacticaseibacillus paracasei KCKM 0992.</title>
        <authorList>
            <person name="Kim T.W."/>
        </authorList>
    </citation>
    <scope>NUCLEOTIDE SEQUENCE</scope>
    <source>
        <strain evidence="1">KCKM 0992</strain>
    </source>
</reference>
<reference evidence="2 3" key="1">
    <citation type="journal article" date="2015" name="J. Am. Soc. Brew. Chem.">
        <title>Dissolved carbon dioxide selects for lactic acid bacteria able to grow in and spoil packaged beer.</title>
        <authorList>
            <person name="Bergsveinson J."/>
            <person name="Redekop A."/>
            <person name="Zoerb S."/>
            <person name="Ziola B."/>
        </authorList>
    </citation>
    <scope>NUCLEOTIDE SEQUENCE [LARGE SCALE GENOMIC DNA]</scope>
    <source>
        <strain evidence="2 3">CCC B1205</strain>
    </source>
</reference>
<dbReference type="EMBL" id="JAVKVH010000001">
    <property type="protein sequence ID" value="MDR7625378.1"/>
    <property type="molecule type" value="Genomic_DNA"/>
</dbReference>
<accession>A0A1S2AVP1</accession>
<reference evidence="4" key="2">
    <citation type="submission" date="2023-07" db="EMBL/GenBank/DDBJ databases">
        <title>Lacticaseibacillus paracasei KCKM 0992.</title>
        <authorList>
            <person name="Kim T.W."/>
        </authorList>
    </citation>
    <scope>NUCLEOTIDE SEQUENCE [LARGE SCALE GENOMIC DNA]</scope>
    <source>
        <strain evidence="4">KCKM 0992</strain>
    </source>
</reference>
<evidence type="ECO:0000313" key="2">
    <source>
        <dbReference type="EMBL" id="POE42911.1"/>
    </source>
</evidence>
<evidence type="ECO:0000313" key="3">
    <source>
        <dbReference type="Proteomes" id="UP000237433"/>
    </source>
</evidence>
<name>A0A1S2AVP1_LACPA</name>
<dbReference type="GeneID" id="59101704"/>
<dbReference type="AlphaFoldDB" id="A0A1S2AVP1"/>
<gene>
    <name evidence="2" type="ORF">ACX51_08565</name>
    <name evidence="1" type="ORF">RF672_12480</name>
</gene>
<organism evidence="2 3">
    <name type="scientific">Lacticaseibacillus paracasei</name>
    <name type="common">Lactobacillus paracasei</name>
    <dbReference type="NCBI Taxonomy" id="1597"/>
    <lineage>
        <taxon>Bacteria</taxon>
        <taxon>Bacillati</taxon>
        <taxon>Bacillota</taxon>
        <taxon>Bacilli</taxon>
        <taxon>Lactobacillales</taxon>
        <taxon>Lactobacillaceae</taxon>
        <taxon>Lacticaseibacillus</taxon>
    </lineage>
</organism>
<accession>A0A0E2MAU5</accession>
<accession>S4ZIV1</accession>